<dbReference type="RefSeq" id="XP_028147242.1">
    <property type="nucleotide sequence ID" value="XM_028291441.1"/>
</dbReference>
<dbReference type="AlphaFoldDB" id="A0A6P7GMN3"/>
<name>A0A6P7GMN3_DIAVI</name>
<gene>
    <name evidence="1" type="primary">LOC114340671</name>
</gene>
<reference evidence="1" key="1">
    <citation type="submission" date="2025-08" db="UniProtKB">
        <authorList>
            <consortium name="RefSeq"/>
        </authorList>
    </citation>
    <scope>IDENTIFICATION</scope>
    <source>
        <tissue evidence="1">Whole insect</tissue>
    </source>
</reference>
<dbReference type="InParanoid" id="A0A6P7GMN3"/>
<accession>A0A6P7GMN3</accession>
<sequence>MDGKNKHSYADLERMSQEEIFTLIKYIPSDVDSNIDDSSDDDEETDLITNMNQNIFDIESLPMIFEDTVSEENQLEDVLETNQIEADESDDDDTPLDIRRRKYFLSNTICTRDYQNCIPYKKKLMNQSAPIYQNQTILILLRMYFNALQRTLLIILSFKPIYMRSKIAVVTRIDLHKPMQKKCGYF</sequence>
<proteinExistence type="predicted"/>
<protein>
    <submittedName>
        <fullName evidence="1">Uncharacterized protein LOC114340671</fullName>
    </submittedName>
</protein>
<organism evidence="1">
    <name type="scientific">Diabrotica virgifera virgifera</name>
    <name type="common">western corn rootworm</name>
    <dbReference type="NCBI Taxonomy" id="50390"/>
    <lineage>
        <taxon>Eukaryota</taxon>
        <taxon>Metazoa</taxon>
        <taxon>Ecdysozoa</taxon>
        <taxon>Arthropoda</taxon>
        <taxon>Hexapoda</taxon>
        <taxon>Insecta</taxon>
        <taxon>Pterygota</taxon>
        <taxon>Neoptera</taxon>
        <taxon>Endopterygota</taxon>
        <taxon>Coleoptera</taxon>
        <taxon>Polyphaga</taxon>
        <taxon>Cucujiformia</taxon>
        <taxon>Chrysomeloidea</taxon>
        <taxon>Chrysomelidae</taxon>
        <taxon>Galerucinae</taxon>
        <taxon>Diabroticina</taxon>
        <taxon>Diabroticites</taxon>
        <taxon>Diabrotica</taxon>
    </lineage>
</organism>
<evidence type="ECO:0000313" key="1">
    <source>
        <dbReference type="RefSeq" id="XP_028147242.1"/>
    </source>
</evidence>